<dbReference type="GeneID" id="113509840"/>
<feature type="region of interest" description="Disordered" evidence="4">
    <location>
        <begin position="147"/>
        <end position="175"/>
    </location>
</feature>
<evidence type="ECO:0000259" key="5">
    <source>
        <dbReference type="PROSITE" id="PS50222"/>
    </source>
</evidence>
<dbReference type="InterPro" id="IPR002048">
    <property type="entry name" value="EF_hand_dom"/>
</dbReference>
<dbReference type="Pfam" id="PF13833">
    <property type="entry name" value="EF-hand_8"/>
    <property type="match status" value="1"/>
</dbReference>
<evidence type="ECO:0000256" key="3">
    <source>
        <dbReference type="ARBA" id="ARBA00022837"/>
    </source>
</evidence>
<dbReference type="PANTHER" id="PTHR23055:SF167">
    <property type="entry name" value="EF-HAND DOMAIN-CONTAINING PROTEIN"/>
    <property type="match status" value="1"/>
</dbReference>
<organism evidence="6 7">
    <name type="scientific">Galleria mellonella</name>
    <name type="common">Greater wax moth</name>
    <dbReference type="NCBI Taxonomy" id="7137"/>
    <lineage>
        <taxon>Eukaryota</taxon>
        <taxon>Metazoa</taxon>
        <taxon>Ecdysozoa</taxon>
        <taxon>Arthropoda</taxon>
        <taxon>Hexapoda</taxon>
        <taxon>Insecta</taxon>
        <taxon>Pterygota</taxon>
        <taxon>Neoptera</taxon>
        <taxon>Endopterygota</taxon>
        <taxon>Lepidoptera</taxon>
        <taxon>Glossata</taxon>
        <taxon>Ditrysia</taxon>
        <taxon>Pyraloidea</taxon>
        <taxon>Pyralidae</taxon>
        <taxon>Galleriinae</taxon>
        <taxon>Galleria</taxon>
    </lineage>
</organism>
<feature type="domain" description="EF-hand" evidence="5">
    <location>
        <begin position="275"/>
        <end position="310"/>
    </location>
</feature>
<dbReference type="SUPFAM" id="SSF47473">
    <property type="entry name" value="EF-hand"/>
    <property type="match status" value="1"/>
</dbReference>
<keyword evidence="6" id="KW-1185">Reference proteome</keyword>
<dbReference type="CDD" id="cd00051">
    <property type="entry name" value="EFh"/>
    <property type="match status" value="2"/>
</dbReference>
<dbReference type="InterPro" id="IPR018247">
    <property type="entry name" value="EF_Hand_1_Ca_BS"/>
</dbReference>
<dbReference type="SMART" id="SM00054">
    <property type="entry name" value="EFh"/>
    <property type="match status" value="3"/>
</dbReference>
<feature type="domain" description="EF-hand" evidence="5">
    <location>
        <begin position="311"/>
        <end position="346"/>
    </location>
</feature>
<dbReference type="Pfam" id="PF13499">
    <property type="entry name" value="EF-hand_7"/>
    <property type="match status" value="1"/>
</dbReference>
<dbReference type="InterPro" id="IPR011992">
    <property type="entry name" value="EF-hand-dom_pair"/>
</dbReference>
<reference evidence="7" key="1">
    <citation type="submission" date="2025-08" db="UniProtKB">
        <authorList>
            <consortium name="RefSeq"/>
        </authorList>
    </citation>
    <scope>IDENTIFICATION</scope>
    <source>
        <tissue evidence="7">Whole larvae</tissue>
    </source>
</reference>
<dbReference type="PROSITE" id="PS00018">
    <property type="entry name" value="EF_HAND_1"/>
    <property type="match status" value="3"/>
</dbReference>
<keyword evidence="1" id="KW-0479">Metal-binding</keyword>
<evidence type="ECO:0000313" key="6">
    <source>
        <dbReference type="Proteomes" id="UP001652740"/>
    </source>
</evidence>
<dbReference type="Proteomes" id="UP001652740">
    <property type="component" value="Unplaced"/>
</dbReference>
<dbReference type="Gene3D" id="1.10.238.10">
    <property type="entry name" value="EF-hand"/>
    <property type="match status" value="1"/>
</dbReference>
<dbReference type="PANTHER" id="PTHR23055">
    <property type="entry name" value="CALCIUM BINDING PROTEINS"/>
    <property type="match status" value="1"/>
</dbReference>
<protein>
    <submittedName>
        <fullName evidence="7">Calsenilin</fullName>
    </submittedName>
</protein>
<keyword evidence="2" id="KW-0677">Repeat</keyword>
<evidence type="ECO:0000313" key="7">
    <source>
        <dbReference type="RefSeq" id="XP_052755378.1"/>
    </source>
</evidence>
<gene>
    <name evidence="7" type="primary">LOC113509840</name>
</gene>
<dbReference type="PRINTS" id="PR00450">
    <property type="entry name" value="RECOVERIN"/>
</dbReference>
<name>A0ABM3MW60_GALME</name>
<proteinExistence type="predicted"/>
<dbReference type="PROSITE" id="PS50222">
    <property type="entry name" value="EF_HAND_2"/>
    <property type="match status" value="3"/>
</dbReference>
<keyword evidence="3" id="KW-0106">Calcium</keyword>
<dbReference type="InterPro" id="IPR028846">
    <property type="entry name" value="Recoverin"/>
</dbReference>
<dbReference type="RefSeq" id="XP_052755378.1">
    <property type="nucleotide sequence ID" value="XM_052899418.1"/>
</dbReference>
<evidence type="ECO:0000256" key="4">
    <source>
        <dbReference type="SAM" id="MobiDB-lite"/>
    </source>
</evidence>
<feature type="domain" description="EF-hand" evidence="5">
    <location>
        <begin position="359"/>
        <end position="394"/>
    </location>
</feature>
<accession>A0ABM3MW60</accession>
<sequence>MRAPEPVRILSCAVEKDSKPRRQVNQHITEIISNDTILWLHTIMVGSFHCATYIPNLHCSAIVHQCGFTIFFNSWSSNVHFTGYCGASVRSSSASVTEVTGKVKDFLRDVTTELYLSWLSEDPNTEALAVDATINKKTKSWVRNATASSVEGRGGAGGAAEPAPSPAPDAEAPVRRRRHRPLYRRLFHYVRTAWTGVKFALGLTEQSENSELEELGEQLPRYRPDSIAALRRATRFTEPELKRLYRGFKAECPTGVVKEDTFKIIYSQFFPQGANTAQYAHYVFNTLDQDRSGLLSFEEFVTGLSILSRGTLEEKLRWTFSLYDINGDGCITKEEMTEIVGAIYDLMGKIVEPMVDDEVVRDKVERLFQKMDLNRDGVLTLDEFLDCCLRDEEISRSMGVFDSNF</sequence>
<evidence type="ECO:0000256" key="2">
    <source>
        <dbReference type="ARBA" id="ARBA00022737"/>
    </source>
</evidence>
<evidence type="ECO:0000256" key="1">
    <source>
        <dbReference type="ARBA" id="ARBA00022723"/>
    </source>
</evidence>